<dbReference type="AlphaFoldDB" id="A0A0V8M4C9"/>
<dbReference type="EMBL" id="JGYD01000010">
    <property type="protein sequence ID" value="KSV18614.1"/>
    <property type="molecule type" value="Genomic_DNA"/>
</dbReference>
<sequence>MSDTDTRIEYNTLINRLKSLANADNVTGMARFGISSANTLGVSVKDIRPLAKSAGHNHALALLLWDSGIHEARIMASLIAESKKVSQEEMESWVKDLDSWDICDLCCNNLWSKTPFAYEQALAWTYRREEYVKRAGFVLLTALAVHDKKAGDEKFIFFFPRLLAEASDERNYVKKAVNWALRQIGKRNLSLNQAAIALGQEILDLNTRSARFIATDALRELKSPQVQKRLAIKQEKQPHS</sequence>
<evidence type="ECO:0000313" key="2">
    <source>
        <dbReference type="Proteomes" id="UP000053577"/>
    </source>
</evidence>
<dbReference type="PATRIC" id="fig|61435.5.peg.239"/>
<protein>
    <submittedName>
        <fullName evidence="1">DNA alkylation repair protein</fullName>
    </submittedName>
</protein>
<dbReference type="Proteomes" id="UP000053577">
    <property type="component" value="Unassembled WGS sequence"/>
</dbReference>
<dbReference type="Gene3D" id="1.25.10.90">
    <property type="match status" value="1"/>
</dbReference>
<dbReference type="RefSeq" id="WP_058292126.1">
    <property type="nucleotide sequence ID" value="NZ_JGYD01000010.1"/>
</dbReference>
<dbReference type="SUPFAM" id="SSF48371">
    <property type="entry name" value="ARM repeat"/>
    <property type="match status" value="1"/>
</dbReference>
<dbReference type="Pfam" id="PF08713">
    <property type="entry name" value="DNA_alkylation"/>
    <property type="match status" value="1"/>
</dbReference>
<dbReference type="OrthoDB" id="9784740at2"/>
<reference evidence="1 2" key="1">
    <citation type="journal article" date="2015" name="Sci. Rep.">
        <title>A comparative genomics and reductive dehalogenase gene transcription study of two chloroethene-respiring bacteria, Dehalococcoides mccartyi strains MB and 11a.</title>
        <authorList>
            <person name="Low A."/>
            <person name="Shen Z."/>
            <person name="Cheng D."/>
            <person name="Rogers M.J."/>
            <person name="Lee P.K."/>
            <person name="He J."/>
        </authorList>
    </citation>
    <scope>NUCLEOTIDE SEQUENCE [LARGE SCALE GENOMIC DNA]</scope>
    <source>
        <strain evidence="1 2">MB</strain>
    </source>
</reference>
<dbReference type="PANTHER" id="PTHR41291">
    <property type="entry name" value="DNA ALKYLATION REPAIR PROTEIN"/>
    <property type="match status" value="1"/>
</dbReference>
<accession>A0A0V8M4C9</accession>
<comment type="caution">
    <text evidence="1">The sequence shown here is derived from an EMBL/GenBank/DDBJ whole genome shotgun (WGS) entry which is preliminary data.</text>
</comment>
<evidence type="ECO:0000313" key="1">
    <source>
        <dbReference type="EMBL" id="KSV18614.1"/>
    </source>
</evidence>
<name>A0A0V8M4C9_9CHLR</name>
<dbReference type="InterPro" id="IPR016024">
    <property type="entry name" value="ARM-type_fold"/>
</dbReference>
<proteinExistence type="predicted"/>
<gene>
    <name evidence="1" type="ORF">DA01_01170</name>
</gene>
<dbReference type="CDD" id="cd06561">
    <property type="entry name" value="AlkD_like"/>
    <property type="match status" value="1"/>
</dbReference>
<dbReference type="PANTHER" id="PTHR41291:SF1">
    <property type="entry name" value="DNA ALKYLATION REPAIR PROTEIN"/>
    <property type="match status" value="1"/>
</dbReference>
<dbReference type="InterPro" id="IPR014825">
    <property type="entry name" value="DNA_alkylation"/>
</dbReference>
<organism evidence="1 2">
    <name type="scientific">Dehalococcoides mccartyi</name>
    <dbReference type="NCBI Taxonomy" id="61435"/>
    <lineage>
        <taxon>Bacteria</taxon>
        <taxon>Bacillati</taxon>
        <taxon>Chloroflexota</taxon>
        <taxon>Dehalococcoidia</taxon>
        <taxon>Dehalococcoidales</taxon>
        <taxon>Dehalococcoidaceae</taxon>
        <taxon>Dehalococcoides</taxon>
    </lineage>
</organism>